<feature type="compositionally biased region" description="Basic and acidic residues" evidence="1">
    <location>
        <begin position="618"/>
        <end position="627"/>
    </location>
</feature>
<feature type="region of interest" description="Disordered" evidence="1">
    <location>
        <begin position="212"/>
        <end position="254"/>
    </location>
</feature>
<protein>
    <submittedName>
        <fullName evidence="3">Uncharacterized protein</fullName>
    </submittedName>
</protein>
<feature type="compositionally biased region" description="Basic and acidic residues" evidence="1">
    <location>
        <begin position="424"/>
        <end position="440"/>
    </location>
</feature>
<feature type="compositionally biased region" description="Low complexity" evidence="1">
    <location>
        <begin position="595"/>
        <end position="616"/>
    </location>
</feature>
<feature type="region of interest" description="Disordered" evidence="1">
    <location>
        <begin position="595"/>
        <end position="755"/>
    </location>
</feature>
<dbReference type="WBParaSite" id="ACRNAN_Path_421.g1600.t2">
    <property type="protein sequence ID" value="ACRNAN_Path_421.g1600.t2"/>
    <property type="gene ID" value="ACRNAN_Path_421.g1600"/>
</dbReference>
<feature type="region of interest" description="Disordered" evidence="1">
    <location>
        <begin position="498"/>
        <end position="522"/>
    </location>
</feature>
<sequence>MDVCRPSSDSRRSASKKVPHKVLLVGRQAQQYRVLLANKQKTQAVKLVHKNVLSHPPQQMPHMNSHMRPPAPVYRAGVPQMPVRYMTTPNGMSVCTSPHQMMTDEIHTFPHMPSNYEYPDGSHLANGRYHLEDGPPRYYHMVEQYDKQPRWESHPQNPRMYENTKGPNGFTPRMPAPKQYVQRGGQIYDQAQPFMDGYDQHRQQMSQMEYSMRNEASQQGYYDDQESVPSSPVKFLKSGNSTPGQKRRSYDEPHIEEEYENRQVENARAVRQNNVEQKLKSQKDISMNGQQRNEEIRNPSENTLDFRGNTKTKVEEQYHQKQDQFQEKIYDSHPNPRNMPQNRSETPDDCFPPPPRSTSTNNFEQQNRQTSTQNWQPAYNPNPKMVLHKDSYENTLERAHCPQEPENSKMPPSAPPRPAQNKNTHADSSKQFKPVAEQRKQVNPPTRGYAQNLQQVELNPLKHVSTEKKELENWSQLVPHSKVAAVVQMLNQKEATNGIFPTGTQTKNKQPQSGSTPQLQRAITQKSQFVPPSTQQRPPNQESFTSKHHEIINQNRESPPHLQQESPQLPPKQAMLQRNQHSNFVPYNQQTQVQQVYQHQQRGQQETNMFQQQQQQYYHEDQHDVKQRLQQKPIPQHRNSTVEDYHKESPRMARNQNERVQQEPAKVSNNPPPAPPLPDGGVLKPSASRKNSLNPSASNVDLPNANIKNLNSQQSQNIHEAKSTGTVSISTDSALSSDDYTNGSNKPSIQGDSTLESTHDLNTEAELLLHYFKNNQHVMNYLGIGIPDDLWQHIRALPDKKVKLKVYEEKPTGNRKNPRTQGGKVVRRVSSRGRADKLEKRNRRKSNLQMRQEDERKRDSFLAGQAVAFGNAVISISKGPYPGYAGQEEVEKVIPKIPPPPLLMDKRAHPEMKATEKQIVRDFNDLSRQMNASDTSIILHKDGTFPRIKLEHRPHPPINRNISMDSLTEDELLKQSNDELEDRRSLKHDITDGEGESTAKWNFLKKSGRFVKKSAAALIAKKQNSNTNSPVPTMKVANVKTSSIPRKPFPEFKHAEYRIAEEIANLREREDELRRNRNALGLPSLDDIVDTWRHGQDGPRMVPHPRHRYHYEEIQGSPLRGAQSFDHLHIRVQEGKQDFDEYDGTGYTIGPKVAKSESFHHLHSHMDEYYYEKNGHREQHYGTDQFTKQSRARRPPEPIQNMDAHTFADRVKMQTQDPRFQKAEQIKQINIKIHPAKRPERSDTLDSNRTAESRRSMRSGNSSQKKKRFFTYAMPVMRL</sequence>
<dbReference type="Proteomes" id="UP000887540">
    <property type="component" value="Unplaced"/>
</dbReference>
<feature type="region of interest" description="Disordered" evidence="1">
    <location>
        <begin position="400"/>
        <end position="450"/>
    </location>
</feature>
<feature type="region of interest" description="Disordered" evidence="1">
    <location>
        <begin position="329"/>
        <end position="386"/>
    </location>
</feature>
<feature type="compositionally biased region" description="Polar residues" evidence="1">
    <location>
        <begin position="357"/>
        <end position="379"/>
    </location>
</feature>
<feature type="compositionally biased region" description="Polar residues" evidence="1">
    <location>
        <begin position="688"/>
        <end position="755"/>
    </location>
</feature>
<evidence type="ECO:0000256" key="1">
    <source>
        <dbReference type="SAM" id="MobiDB-lite"/>
    </source>
</evidence>
<feature type="region of interest" description="Disordered" evidence="1">
    <location>
        <begin position="809"/>
        <end position="859"/>
    </location>
</feature>
<keyword evidence="2" id="KW-1185">Reference proteome</keyword>
<feature type="compositionally biased region" description="Polar residues" evidence="1">
    <location>
        <begin position="502"/>
        <end position="522"/>
    </location>
</feature>
<proteinExistence type="predicted"/>
<feature type="region of interest" description="Disordered" evidence="1">
    <location>
        <begin position="272"/>
        <end position="306"/>
    </location>
</feature>
<evidence type="ECO:0000313" key="2">
    <source>
        <dbReference type="Proteomes" id="UP000887540"/>
    </source>
</evidence>
<reference evidence="3" key="1">
    <citation type="submission" date="2022-11" db="UniProtKB">
        <authorList>
            <consortium name="WormBaseParasite"/>
        </authorList>
    </citation>
    <scope>IDENTIFICATION</scope>
</reference>
<organism evidence="2 3">
    <name type="scientific">Acrobeloides nanus</name>
    <dbReference type="NCBI Taxonomy" id="290746"/>
    <lineage>
        <taxon>Eukaryota</taxon>
        <taxon>Metazoa</taxon>
        <taxon>Ecdysozoa</taxon>
        <taxon>Nematoda</taxon>
        <taxon>Chromadorea</taxon>
        <taxon>Rhabditida</taxon>
        <taxon>Tylenchina</taxon>
        <taxon>Cephalobomorpha</taxon>
        <taxon>Cephaloboidea</taxon>
        <taxon>Cephalobidae</taxon>
        <taxon>Acrobeloides</taxon>
    </lineage>
</organism>
<dbReference type="AlphaFoldDB" id="A0A914C6G0"/>
<accession>A0A914C6G0</accession>
<feature type="compositionally biased region" description="Polar residues" evidence="1">
    <location>
        <begin position="441"/>
        <end position="450"/>
    </location>
</feature>
<name>A0A914C6G0_9BILA</name>
<feature type="region of interest" description="Disordered" evidence="1">
    <location>
        <begin position="1232"/>
        <end position="1279"/>
    </location>
</feature>
<evidence type="ECO:0000313" key="3">
    <source>
        <dbReference type="WBParaSite" id="ACRNAN_Path_421.g1600.t2"/>
    </source>
</evidence>
<feature type="compositionally biased region" description="Basic and acidic residues" evidence="1">
    <location>
        <begin position="1237"/>
        <end position="1255"/>
    </location>
</feature>
<feature type="compositionally biased region" description="Basic and acidic residues" evidence="1">
    <location>
        <begin position="640"/>
        <end position="661"/>
    </location>
</feature>